<comment type="caution">
    <text evidence="2">The sequence shown here is derived from an EMBL/GenBank/DDBJ whole genome shotgun (WGS) entry which is preliminary data.</text>
</comment>
<protein>
    <submittedName>
        <fullName evidence="2">Uncharacterized protein</fullName>
    </submittedName>
</protein>
<gene>
    <name evidence="2" type="ORF">BZL30_0310</name>
</gene>
<reference evidence="2 3" key="1">
    <citation type="submission" date="2017-02" db="EMBL/GenBank/DDBJ databases">
        <title>Complete genome sequences of Mycobacterium kansasii strains isolated from rhesus macaques.</title>
        <authorList>
            <person name="Panda A."/>
            <person name="Nagaraj S."/>
            <person name="Zhao X."/>
            <person name="Tettelin H."/>
            <person name="Detolla L.J."/>
        </authorList>
    </citation>
    <scope>NUCLEOTIDE SEQUENCE [LARGE SCALE GENOMIC DNA]</scope>
    <source>
        <strain evidence="2 3">11-3813</strain>
    </source>
</reference>
<evidence type="ECO:0000313" key="3">
    <source>
        <dbReference type="Proteomes" id="UP000189229"/>
    </source>
</evidence>
<dbReference type="EMBL" id="MVBM01000001">
    <property type="protein sequence ID" value="OOK81652.1"/>
    <property type="molecule type" value="Genomic_DNA"/>
</dbReference>
<dbReference type="Proteomes" id="UP000189229">
    <property type="component" value="Unassembled WGS sequence"/>
</dbReference>
<sequence>MAGNVAQNIGELAAWGRLCRTSSVSGGVWAAPRTAPTRGPEISGAFDHGVSQLPHS</sequence>
<feature type="region of interest" description="Disordered" evidence="1">
    <location>
        <begin position="31"/>
        <end position="56"/>
    </location>
</feature>
<name>A0A1V3XR97_MYCKA</name>
<dbReference type="AlphaFoldDB" id="A0A1V3XR97"/>
<proteinExistence type="predicted"/>
<organism evidence="2 3">
    <name type="scientific">Mycobacterium kansasii</name>
    <dbReference type="NCBI Taxonomy" id="1768"/>
    <lineage>
        <taxon>Bacteria</taxon>
        <taxon>Bacillati</taxon>
        <taxon>Actinomycetota</taxon>
        <taxon>Actinomycetes</taxon>
        <taxon>Mycobacteriales</taxon>
        <taxon>Mycobacteriaceae</taxon>
        <taxon>Mycobacterium</taxon>
    </lineage>
</organism>
<evidence type="ECO:0000256" key="1">
    <source>
        <dbReference type="SAM" id="MobiDB-lite"/>
    </source>
</evidence>
<accession>A0A1V3XR97</accession>
<evidence type="ECO:0000313" key="2">
    <source>
        <dbReference type="EMBL" id="OOK81652.1"/>
    </source>
</evidence>